<sequence>MVNMCNPTILLCQLMCFGARKSVTFFVTADMPGFESLLLGEKTAVVFDIGSAYTKCGFAGEPGPRFILPTEIAQPNGRARHLSSLKTAKEKRKFFITFFHNLYYRHLLVNPKDRRVVVVESILGTTELRDIIADVLYNHFEIPSALFAPAHLVTLFTLGLSTALVLDCGHSEAVVIPVSEGYTLLNSWQADQLGSQAVYNNYAELLKKEAFVIDQNGNSTAFAISPGNEDLITINLLEDLTVRTCFVSPASRAEEWQNWLIAEAAGEPVTAPKVAEDYFEYPVSHGGYSKRLRIPSRLRELSCECLFRGDNDQITLATLILKSIQACPVDLRKPLAKNLVLTGGTVNLPGFAARLLEELDRSLDLADFTSLSALRGTFRIHQPPGEPNYIAWLGGAIFGALECLPGRSLERSVYLEKGFLPDWTTVIDTNPSNLTERPELTRQ</sequence>
<protein>
    <recommendedName>
        <fullName evidence="5">Actin-related protein 10</fullName>
    </recommendedName>
</protein>
<comment type="caution">
    <text evidence="3">The sequence shown here is derived from an EMBL/GenBank/DDBJ whole genome shotgun (WGS) entry which is preliminary data.</text>
</comment>
<comment type="similarity">
    <text evidence="2">Belongs to the actin family.</text>
</comment>
<evidence type="ECO:0000256" key="1">
    <source>
        <dbReference type="ARBA" id="ARBA00003520"/>
    </source>
</evidence>
<dbReference type="Gene3D" id="3.90.640.10">
    <property type="entry name" value="Actin, Chain A, domain 4"/>
    <property type="match status" value="1"/>
</dbReference>
<dbReference type="Gene3D" id="3.30.420.40">
    <property type="match status" value="2"/>
</dbReference>
<comment type="function">
    <text evidence="1">Actins are highly conserved proteins that are involved in various types of cell motility and are ubiquitously expressed in all eukaryotic cells.</text>
</comment>
<keyword evidence="4" id="KW-1185">Reference proteome</keyword>
<dbReference type="SMART" id="SM00268">
    <property type="entry name" value="ACTIN"/>
    <property type="match status" value="1"/>
</dbReference>
<dbReference type="EMBL" id="JTDE01005782">
    <property type="protein sequence ID" value="KAF7247561.1"/>
    <property type="molecule type" value="Genomic_DNA"/>
</dbReference>
<dbReference type="OrthoDB" id="337660at2759"/>
<dbReference type="SUPFAM" id="SSF53067">
    <property type="entry name" value="Actin-like ATPase domain"/>
    <property type="match status" value="2"/>
</dbReference>
<evidence type="ECO:0000313" key="4">
    <source>
        <dbReference type="Proteomes" id="UP000822476"/>
    </source>
</evidence>
<accession>A0A8S9YGV5</accession>
<evidence type="ECO:0000256" key="2">
    <source>
        <dbReference type="RuleBase" id="RU000487"/>
    </source>
</evidence>
<name>A0A8S9YGV5_9TREM</name>
<dbReference type="InterPro" id="IPR004000">
    <property type="entry name" value="Actin"/>
</dbReference>
<dbReference type="Pfam" id="PF00022">
    <property type="entry name" value="Actin"/>
    <property type="match status" value="1"/>
</dbReference>
<dbReference type="CDD" id="cd10207">
    <property type="entry name" value="ASKHA_NBD_Arp10"/>
    <property type="match status" value="1"/>
</dbReference>
<reference evidence="3" key="1">
    <citation type="submission" date="2019-07" db="EMBL/GenBank/DDBJ databases">
        <title>Annotation for the trematode Paragonimus miyazaki's.</title>
        <authorList>
            <person name="Choi Y.-J."/>
        </authorList>
    </citation>
    <scope>NUCLEOTIDE SEQUENCE</scope>
    <source>
        <strain evidence="3">Japan</strain>
    </source>
</reference>
<dbReference type="PANTHER" id="PTHR11937">
    <property type="entry name" value="ACTIN"/>
    <property type="match status" value="1"/>
</dbReference>
<gene>
    <name evidence="3" type="ORF">EG68_10643</name>
</gene>
<dbReference type="AlphaFoldDB" id="A0A8S9YGV5"/>
<dbReference type="InterPro" id="IPR043129">
    <property type="entry name" value="ATPase_NBD"/>
</dbReference>
<dbReference type="Proteomes" id="UP000822476">
    <property type="component" value="Unassembled WGS sequence"/>
</dbReference>
<evidence type="ECO:0000313" key="3">
    <source>
        <dbReference type="EMBL" id="KAF7247561.1"/>
    </source>
</evidence>
<proteinExistence type="inferred from homology"/>
<organism evidence="3 4">
    <name type="scientific">Paragonimus skrjabini miyazakii</name>
    <dbReference type="NCBI Taxonomy" id="59628"/>
    <lineage>
        <taxon>Eukaryota</taxon>
        <taxon>Metazoa</taxon>
        <taxon>Spiralia</taxon>
        <taxon>Lophotrochozoa</taxon>
        <taxon>Platyhelminthes</taxon>
        <taxon>Trematoda</taxon>
        <taxon>Digenea</taxon>
        <taxon>Plagiorchiida</taxon>
        <taxon>Troglotremata</taxon>
        <taxon>Troglotrematidae</taxon>
        <taxon>Paragonimus</taxon>
    </lineage>
</organism>
<evidence type="ECO:0008006" key="5">
    <source>
        <dbReference type="Google" id="ProtNLM"/>
    </source>
</evidence>